<dbReference type="AlphaFoldDB" id="I4D8Y2"/>
<dbReference type="Proteomes" id="UP000002892">
    <property type="component" value="Chromosome"/>
</dbReference>
<dbReference type="STRING" id="646529.Desaci_3361"/>
<dbReference type="EMBL" id="CP003639">
    <property type="protein sequence ID" value="AFM42256.1"/>
    <property type="molecule type" value="Genomic_DNA"/>
</dbReference>
<gene>
    <name evidence="1" type="ordered locus">Desaci_3361</name>
</gene>
<keyword evidence="2" id="KW-1185">Reference proteome</keyword>
<dbReference type="OrthoDB" id="1796539at2"/>
<proteinExistence type="predicted"/>
<evidence type="ECO:0000313" key="1">
    <source>
        <dbReference type="EMBL" id="AFM42256.1"/>
    </source>
</evidence>
<protein>
    <submittedName>
        <fullName evidence="1">Uncharacterized protein</fullName>
    </submittedName>
</protein>
<reference evidence="1 2" key="1">
    <citation type="journal article" date="2012" name="J. Bacteriol.">
        <title>Complete genome sequences of Desulfosporosinus orientis DSM765T, Desulfosporosinus youngiae DSM17734T, Desulfosporosinus meridiei DSM13257T, and Desulfosporosinus acidiphilus DSM22704T.</title>
        <authorList>
            <person name="Pester M."/>
            <person name="Brambilla E."/>
            <person name="Alazard D."/>
            <person name="Rattei T."/>
            <person name="Weinmaier T."/>
            <person name="Han J."/>
            <person name="Lucas S."/>
            <person name="Lapidus A."/>
            <person name="Cheng J.F."/>
            <person name="Goodwin L."/>
            <person name="Pitluck S."/>
            <person name="Peters L."/>
            <person name="Ovchinnikova G."/>
            <person name="Teshima H."/>
            <person name="Detter J.C."/>
            <person name="Han C.S."/>
            <person name="Tapia R."/>
            <person name="Land M.L."/>
            <person name="Hauser L."/>
            <person name="Kyrpides N.C."/>
            <person name="Ivanova N.N."/>
            <person name="Pagani I."/>
            <person name="Huntmann M."/>
            <person name="Wei C.L."/>
            <person name="Davenport K.W."/>
            <person name="Daligault H."/>
            <person name="Chain P.S."/>
            <person name="Chen A."/>
            <person name="Mavromatis K."/>
            <person name="Markowitz V."/>
            <person name="Szeto E."/>
            <person name="Mikhailova N."/>
            <person name="Pati A."/>
            <person name="Wagner M."/>
            <person name="Woyke T."/>
            <person name="Ollivier B."/>
            <person name="Klenk H.P."/>
            <person name="Spring S."/>
            <person name="Loy A."/>
        </authorList>
    </citation>
    <scope>NUCLEOTIDE SEQUENCE [LARGE SCALE GENOMIC DNA]</scope>
    <source>
        <strain evidence="2">DSM 22704 / JCM 16185 / SJ4</strain>
    </source>
</reference>
<dbReference type="eggNOG" id="ENOG502ZNDD">
    <property type="taxonomic scope" value="Bacteria"/>
</dbReference>
<evidence type="ECO:0000313" key="2">
    <source>
        <dbReference type="Proteomes" id="UP000002892"/>
    </source>
</evidence>
<organism evidence="1 2">
    <name type="scientific">Desulfosporosinus acidiphilus (strain DSM 22704 / JCM 16185 / SJ4)</name>
    <dbReference type="NCBI Taxonomy" id="646529"/>
    <lineage>
        <taxon>Bacteria</taxon>
        <taxon>Bacillati</taxon>
        <taxon>Bacillota</taxon>
        <taxon>Clostridia</taxon>
        <taxon>Eubacteriales</taxon>
        <taxon>Desulfitobacteriaceae</taxon>
        <taxon>Desulfosporosinus</taxon>
    </lineage>
</organism>
<dbReference type="HOGENOM" id="CLU_128656_0_0_9"/>
<sequence length="179" mass="20601">MSFFSNRKPAGHLMTTFFLMFKQSFLKTIKPCVAVLSAIILLEFSLFWRPAYQNFQNLQEEKKYWESLLQIKPKDTAPVIPSRDHCLDIAEECRSRLLKAGVEVSALNIERFGSDNREVSKGTALDYALLRLHLQGNREVIISQLKYIEDTCEEITIQEVNLEPDGGVVLLQIYFLPTE</sequence>
<dbReference type="RefSeq" id="WP_014828245.1">
    <property type="nucleotide sequence ID" value="NC_018068.1"/>
</dbReference>
<accession>I4D8Y2</accession>
<name>I4D8Y2_DESAJ</name>
<dbReference type="KEGG" id="dai:Desaci_3361"/>